<organism evidence="5">
    <name type="scientific">Salmonella enterica</name>
    <name type="common">Salmonella choleraesuis</name>
    <dbReference type="NCBI Taxonomy" id="28901"/>
    <lineage>
        <taxon>Bacteria</taxon>
        <taxon>Pseudomonadati</taxon>
        <taxon>Pseudomonadota</taxon>
        <taxon>Gammaproteobacteria</taxon>
        <taxon>Enterobacterales</taxon>
        <taxon>Enterobacteriaceae</taxon>
        <taxon>Salmonella</taxon>
    </lineage>
</organism>
<dbReference type="Pfam" id="PF13641">
    <property type="entry name" value="Glyco_tranf_2_3"/>
    <property type="match status" value="1"/>
</dbReference>
<sequence>MNNDIIDIIESILAFFIICMTWYLFALSSYTVFLSLWGFTKNKKDYPDCSPEARFLLLIAAHNEEEVIGSTILNLKEIQYDRNLFNIIVVNDNSTDRTGIICDSYGIKHIDTAEGEFEREGVGKPAGIQYALRKLGFEAVKQNYDLIMILDADNFVDTNILAELNSQWLSKGKPEAIQAYLDCKNSVSLLSFGYCTSYWMMNRFFQLSKYRLGLPNAIGGTGFVVCSKFLINTGGFCFKSLTEDIELEIEIVRKHGRVLWNHNTRIYDEKPDNLRVSLKQRFRWSKGHWYVAFTNLLNLLKLTATERKWKYVDQLLYLFSMGRALQVLIIVINILLLNILQTQESTVMKVLTTTANNLTSPDIKFTDSLLNILSTTDWSVFVINLNIVTLISICYGMLILPIYGAWMDKRVFLNPFKVFFSGLYFGLSFVFVQFLAIFFWKKQHKWVATPHNKTKEEHK</sequence>
<reference evidence="5" key="1">
    <citation type="submission" date="2018-07" db="EMBL/GenBank/DDBJ databases">
        <authorList>
            <consortium name="PulseNet: The National Subtyping Network for Foodborne Disease Surveillance"/>
            <person name="Tarr C.L."/>
            <person name="Trees E."/>
            <person name="Katz L.S."/>
            <person name="Carleton-Romer H.A."/>
            <person name="Stroika S."/>
            <person name="Kucerova Z."/>
            <person name="Roache K.F."/>
            <person name="Sabol A.L."/>
            <person name="Besser J."/>
            <person name="Gerner-Smidt P."/>
        </authorList>
    </citation>
    <scope>NUCLEOTIDE SEQUENCE</scope>
    <source>
        <strain evidence="5">PNUSAS044948</strain>
    </source>
</reference>
<keyword evidence="2" id="KW-0328">Glycosyltransferase</keyword>
<comment type="caution">
    <text evidence="5">The sequence shown here is derived from an EMBL/GenBank/DDBJ whole genome shotgun (WGS) entry which is preliminary data.</text>
</comment>
<feature type="transmembrane region" description="Helical" evidence="4">
    <location>
        <begin position="12"/>
        <end position="37"/>
    </location>
</feature>
<comment type="similarity">
    <text evidence="1">Belongs to the glycosyltransferase 2 family.</text>
</comment>
<dbReference type="EMBL" id="AAGFSO010000004">
    <property type="protein sequence ID" value="EBN4400203.1"/>
    <property type="molecule type" value="Genomic_DNA"/>
</dbReference>
<keyword evidence="3 5" id="KW-0808">Transferase</keyword>
<gene>
    <name evidence="5" type="ORF">DSA09_08720</name>
</gene>
<keyword evidence="4" id="KW-0812">Transmembrane</keyword>
<name>A0A5V3WA29_SALER</name>
<dbReference type="InterPro" id="IPR029044">
    <property type="entry name" value="Nucleotide-diphossugar_trans"/>
</dbReference>
<evidence type="ECO:0000313" key="5">
    <source>
        <dbReference type="EMBL" id="EBN4400203.1"/>
    </source>
</evidence>
<feature type="transmembrane region" description="Helical" evidence="4">
    <location>
        <begin position="418"/>
        <end position="440"/>
    </location>
</feature>
<keyword evidence="4" id="KW-0472">Membrane</keyword>
<protein>
    <submittedName>
        <fullName evidence="5">Glycosyltransferase family 2 protein</fullName>
    </submittedName>
</protein>
<dbReference type="CDD" id="cd06423">
    <property type="entry name" value="CESA_like"/>
    <property type="match status" value="1"/>
</dbReference>
<dbReference type="AlphaFoldDB" id="A0A5V3WA29"/>
<dbReference type="PANTHER" id="PTHR43630:SF1">
    <property type="entry name" value="POLY-BETA-1,6-N-ACETYL-D-GLUCOSAMINE SYNTHASE"/>
    <property type="match status" value="1"/>
</dbReference>
<evidence type="ECO:0000256" key="3">
    <source>
        <dbReference type="ARBA" id="ARBA00022679"/>
    </source>
</evidence>
<evidence type="ECO:0000256" key="1">
    <source>
        <dbReference type="ARBA" id="ARBA00006739"/>
    </source>
</evidence>
<feature type="transmembrane region" description="Helical" evidence="4">
    <location>
        <begin position="315"/>
        <end position="340"/>
    </location>
</feature>
<dbReference type="Gene3D" id="3.90.550.10">
    <property type="entry name" value="Spore Coat Polysaccharide Biosynthesis Protein SpsA, Chain A"/>
    <property type="match status" value="1"/>
</dbReference>
<dbReference type="SUPFAM" id="SSF53448">
    <property type="entry name" value="Nucleotide-diphospho-sugar transferases"/>
    <property type="match status" value="1"/>
</dbReference>
<feature type="transmembrane region" description="Helical" evidence="4">
    <location>
        <begin position="378"/>
        <end position="406"/>
    </location>
</feature>
<proteinExistence type="inferred from homology"/>
<accession>A0A5V3WA29</accession>
<evidence type="ECO:0000256" key="4">
    <source>
        <dbReference type="SAM" id="Phobius"/>
    </source>
</evidence>
<evidence type="ECO:0000256" key="2">
    <source>
        <dbReference type="ARBA" id="ARBA00022676"/>
    </source>
</evidence>
<keyword evidence="4" id="KW-1133">Transmembrane helix</keyword>
<dbReference type="PANTHER" id="PTHR43630">
    <property type="entry name" value="POLY-BETA-1,6-N-ACETYL-D-GLUCOSAMINE SYNTHASE"/>
    <property type="match status" value="1"/>
</dbReference>
<dbReference type="GO" id="GO:0016757">
    <property type="term" value="F:glycosyltransferase activity"/>
    <property type="evidence" value="ECO:0007669"/>
    <property type="project" value="UniProtKB-KW"/>
</dbReference>